<dbReference type="FunFam" id="3.40.50.10860:FF:000006">
    <property type="entry name" value="Shikimate dehydrogenase (NADP(+))"/>
    <property type="match status" value="1"/>
</dbReference>
<name>A0A4D6XNN2_9GAMM</name>
<dbReference type="AlphaFoldDB" id="A0A4D6XNN2"/>
<evidence type="ECO:0000256" key="2">
    <source>
        <dbReference type="ARBA" id="ARBA00012962"/>
    </source>
</evidence>
<evidence type="ECO:0000256" key="5">
    <source>
        <dbReference type="ARBA" id="ARBA00023002"/>
    </source>
</evidence>
<feature type="binding site" evidence="8">
    <location>
        <position position="109"/>
    </location>
    <ligand>
        <name>shikimate</name>
        <dbReference type="ChEBI" id="CHEBI:36208"/>
    </ligand>
</feature>
<dbReference type="Pfam" id="PF08501">
    <property type="entry name" value="Shikimate_dh_N"/>
    <property type="match status" value="1"/>
</dbReference>
<evidence type="ECO:0000256" key="4">
    <source>
        <dbReference type="ARBA" id="ARBA00022857"/>
    </source>
</evidence>
<feature type="active site" description="Proton acceptor" evidence="8">
    <location>
        <position position="72"/>
    </location>
</feature>
<dbReference type="SUPFAM" id="SSF53223">
    <property type="entry name" value="Aminoacid dehydrogenase-like, N-terminal domain"/>
    <property type="match status" value="1"/>
</dbReference>
<evidence type="ECO:0000256" key="7">
    <source>
        <dbReference type="ARBA" id="ARBA00049442"/>
    </source>
</evidence>
<dbReference type="EC" id="1.1.1.25" evidence="2 8"/>
<keyword evidence="6 8" id="KW-0057">Aromatic amino acid biosynthesis</keyword>
<dbReference type="GO" id="GO:0005829">
    <property type="term" value="C:cytosol"/>
    <property type="evidence" value="ECO:0007669"/>
    <property type="project" value="TreeGrafter"/>
</dbReference>
<dbReference type="GO" id="GO:0009423">
    <property type="term" value="P:chorismate biosynthetic process"/>
    <property type="evidence" value="ECO:0007669"/>
    <property type="project" value="UniProtKB-UniRule"/>
</dbReference>
<evidence type="ECO:0000313" key="10">
    <source>
        <dbReference type="Proteomes" id="UP001163441"/>
    </source>
</evidence>
<evidence type="ECO:0000256" key="6">
    <source>
        <dbReference type="ARBA" id="ARBA00023141"/>
    </source>
</evidence>
<dbReference type="Gene3D" id="3.40.50.720">
    <property type="entry name" value="NAD(P)-binding Rossmann-like Domain"/>
    <property type="match status" value="1"/>
</dbReference>
<comment type="subunit">
    <text evidence="8">Homodimer.</text>
</comment>
<dbReference type="EMBL" id="CP113403">
    <property type="protein sequence ID" value="WAI17689.1"/>
    <property type="molecule type" value="Genomic_DNA"/>
</dbReference>
<keyword evidence="5 8" id="KW-0560">Oxidoreductase</keyword>
<feature type="binding site" evidence="8">
    <location>
        <begin position="133"/>
        <end position="137"/>
    </location>
    <ligand>
        <name>NADP(+)</name>
        <dbReference type="ChEBI" id="CHEBI:58349"/>
    </ligand>
</feature>
<keyword evidence="3 8" id="KW-0028">Amino-acid biosynthesis</keyword>
<dbReference type="Proteomes" id="UP001163441">
    <property type="component" value="Chromosome"/>
</dbReference>
<dbReference type="PANTHER" id="PTHR21089">
    <property type="entry name" value="SHIKIMATE DEHYDROGENASE"/>
    <property type="match status" value="1"/>
</dbReference>
<dbReference type="GO" id="GO:0019632">
    <property type="term" value="P:shikimate metabolic process"/>
    <property type="evidence" value="ECO:0007669"/>
    <property type="project" value="InterPro"/>
</dbReference>
<dbReference type="CDD" id="cd01065">
    <property type="entry name" value="NAD_bind_Shikimate_DH"/>
    <property type="match status" value="1"/>
</dbReference>
<protein>
    <recommendedName>
        <fullName evidence="2 8">Shikimate dehydrogenase (NADP(+))</fullName>
        <shortName evidence="8">SDH</shortName>
        <ecNumber evidence="2 8">1.1.1.25</ecNumber>
    </recommendedName>
</protein>
<dbReference type="InterPro" id="IPR036291">
    <property type="entry name" value="NAD(P)-bd_dom_sf"/>
</dbReference>
<dbReference type="SUPFAM" id="SSF51735">
    <property type="entry name" value="NAD(P)-binding Rossmann-fold domains"/>
    <property type="match status" value="1"/>
</dbReference>
<feature type="binding site" evidence="8">
    <location>
        <position position="68"/>
    </location>
    <ligand>
        <name>shikimate</name>
        <dbReference type="ChEBI" id="CHEBI:36208"/>
    </ligand>
</feature>
<gene>
    <name evidence="8 9" type="primary">aroE</name>
    <name evidence="9" type="ORF">OWM53_02510</name>
</gene>
<dbReference type="GO" id="GO:0004764">
    <property type="term" value="F:shikimate 3-dehydrogenase (NADP+) activity"/>
    <property type="evidence" value="ECO:0007669"/>
    <property type="project" value="UniProtKB-UniRule"/>
</dbReference>
<comment type="catalytic activity">
    <reaction evidence="7 8">
        <text>shikimate + NADP(+) = 3-dehydroshikimate + NADPH + H(+)</text>
        <dbReference type="Rhea" id="RHEA:17737"/>
        <dbReference type="ChEBI" id="CHEBI:15378"/>
        <dbReference type="ChEBI" id="CHEBI:16630"/>
        <dbReference type="ChEBI" id="CHEBI:36208"/>
        <dbReference type="ChEBI" id="CHEBI:57783"/>
        <dbReference type="ChEBI" id="CHEBI:58349"/>
        <dbReference type="EC" id="1.1.1.25"/>
    </reaction>
</comment>
<feature type="binding site" evidence="8">
    <location>
        <begin position="21"/>
        <end position="23"/>
    </location>
    <ligand>
        <name>shikimate</name>
        <dbReference type="ChEBI" id="CHEBI:36208"/>
    </ligand>
</feature>
<dbReference type="Gene3D" id="3.40.50.10860">
    <property type="entry name" value="Leucine Dehydrogenase, chain A, domain 1"/>
    <property type="match status" value="1"/>
</dbReference>
<dbReference type="GO" id="GO:0008652">
    <property type="term" value="P:amino acid biosynthetic process"/>
    <property type="evidence" value="ECO:0007669"/>
    <property type="project" value="UniProtKB-KW"/>
</dbReference>
<evidence type="ECO:0000256" key="3">
    <source>
        <dbReference type="ARBA" id="ARBA00022605"/>
    </source>
</evidence>
<feature type="binding site" evidence="8">
    <location>
        <position position="220"/>
    </location>
    <ligand>
        <name>NADP(+)</name>
        <dbReference type="ChEBI" id="CHEBI:58349"/>
    </ligand>
</feature>
<keyword evidence="4 8" id="KW-0521">NADP</keyword>
<dbReference type="InterPro" id="IPR013708">
    <property type="entry name" value="Shikimate_DH-bd_N"/>
</dbReference>
<reference evidence="9" key="1">
    <citation type="submission" date="2022-11" db="EMBL/GenBank/DDBJ databases">
        <title>The whole genome sequencing of pests is an important tool to study the evolution of the plant-insect interaction and insecticide resistance.</title>
        <authorList>
            <person name="Kananovich Y."/>
        </authorList>
    </citation>
    <scope>NUCLEOTIDE SEQUENCE</scope>
    <source>
        <strain evidence="9">BSU_Aph_2016</strain>
    </source>
</reference>
<evidence type="ECO:0000313" key="9">
    <source>
        <dbReference type="EMBL" id="WAI17689.1"/>
    </source>
</evidence>
<dbReference type="InterPro" id="IPR022893">
    <property type="entry name" value="Shikimate_DH_fam"/>
</dbReference>
<dbReference type="PANTHER" id="PTHR21089:SF1">
    <property type="entry name" value="BIFUNCTIONAL 3-DEHYDROQUINATE DEHYDRATASE_SHIKIMATE DEHYDROGENASE, CHLOROPLASTIC"/>
    <property type="match status" value="1"/>
</dbReference>
<dbReference type="NCBIfam" id="NF001310">
    <property type="entry name" value="PRK00258.1-2"/>
    <property type="match status" value="1"/>
</dbReference>
<dbReference type="GO" id="GO:0009073">
    <property type="term" value="P:aromatic amino acid family biosynthetic process"/>
    <property type="evidence" value="ECO:0007669"/>
    <property type="project" value="UniProtKB-KW"/>
</dbReference>
<feature type="binding site" evidence="8">
    <location>
        <position position="251"/>
    </location>
    <ligand>
        <name>shikimate</name>
        <dbReference type="ChEBI" id="CHEBI:36208"/>
    </ligand>
</feature>
<dbReference type="OrthoDB" id="9776868at2"/>
<comment type="similarity">
    <text evidence="8">Belongs to the shikimate dehydrogenase family.</text>
</comment>
<dbReference type="InterPro" id="IPR046346">
    <property type="entry name" value="Aminoacid_DH-like_N_sf"/>
</dbReference>
<dbReference type="GO" id="GO:0050661">
    <property type="term" value="F:NADP binding"/>
    <property type="evidence" value="ECO:0007669"/>
    <property type="project" value="InterPro"/>
</dbReference>
<dbReference type="InterPro" id="IPR011342">
    <property type="entry name" value="Shikimate_DH"/>
</dbReference>
<organism evidence="9 10">
    <name type="scientific">Buchnera aphidicola</name>
    <name type="common">Aphis craccivora</name>
    <dbReference type="NCBI Taxonomy" id="466616"/>
    <lineage>
        <taxon>Bacteria</taxon>
        <taxon>Pseudomonadati</taxon>
        <taxon>Pseudomonadota</taxon>
        <taxon>Gammaproteobacteria</taxon>
        <taxon>Enterobacterales</taxon>
        <taxon>Erwiniaceae</taxon>
        <taxon>Buchnera</taxon>
    </lineage>
</organism>
<accession>A0A4D6XNN2</accession>
<feature type="binding site" evidence="8">
    <location>
        <position position="244"/>
    </location>
    <ligand>
        <name>NADP(+)</name>
        <dbReference type="ChEBI" id="CHEBI:58349"/>
    </ligand>
</feature>
<comment type="pathway">
    <text evidence="1 8">Metabolic intermediate biosynthesis; chorismate biosynthesis; chorismate from D-erythrose 4-phosphate and phosphoenolpyruvate: step 4/7.</text>
</comment>
<dbReference type="HAMAP" id="MF_00222">
    <property type="entry name" value="Shikimate_DH_AroE"/>
    <property type="match status" value="1"/>
</dbReference>
<comment type="caution">
    <text evidence="8">Lacks conserved residue(s) required for the propagation of feature annotation.</text>
</comment>
<comment type="function">
    <text evidence="8">Involved in the biosynthesis of the chorismate, which leads to the biosynthesis of aromatic amino acids. Catalyzes the reversible NADPH linked reduction of 3-dehydroshikimate (DHSA) to yield shikimate (SA).</text>
</comment>
<dbReference type="NCBIfam" id="TIGR00507">
    <property type="entry name" value="aroE"/>
    <property type="match status" value="1"/>
</dbReference>
<evidence type="ECO:0000256" key="1">
    <source>
        <dbReference type="ARBA" id="ARBA00004871"/>
    </source>
</evidence>
<sequence>MRKHKNEDFNYALFGNPIHHSQSPQIHNFFAKQTKILHIYKAINIPLNQFSLLVNYFFENNIQGANVTSPFKKEAYFLSNKLSKRAQIAKSVNTLKKIDNKCILGDNTDGVGLLSDLNRLKFIKKNFSILILGAGGAVQGVLLSILSLGCSVYILNRTVSNAISVVNQFKQYGNIKIFEKNDLKNNFFDLVINGLSRNVQYKNNLIPLSLLSSKTFFYDMNYGLENTPFLNWCMKINAKYVADGIGMLVFQAAHSFLEWHGILPKTDYIIDILNKN</sequence>
<dbReference type="RefSeq" id="WP_158360760.1">
    <property type="nucleotide sequence ID" value="NZ_CP034897.1"/>
</dbReference>
<feature type="binding site" evidence="8">
    <location>
        <position position="93"/>
    </location>
    <ligand>
        <name>shikimate</name>
        <dbReference type="ChEBI" id="CHEBI:36208"/>
    </ligand>
</feature>
<proteinExistence type="inferred from homology"/>
<feature type="binding site" evidence="8">
    <location>
        <position position="222"/>
    </location>
    <ligand>
        <name>shikimate</name>
        <dbReference type="ChEBI" id="CHEBI:36208"/>
    </ligand>
</feature>
<evidence type="ECO:0000256" key="8">
    <source>
        <dbReference type="HAMAP-Rule" id="MF_00222"/>
    </source>
</evidence>